<organism evidence="1 2">
    <name type="scientific">Acaulospora colombiana</name>
    <dbReference type="NCBI Taxonomy" id="27376"/>
    <lineage>
        <taxon>Eukaryota</taxon>
        <taxon>Fungi</taxon>
        <taxon>Fungi incertae sedis</taxon>
        <taxon>Mucoromycota</taxon>
        <taxon>Glomeromycotina</taxon>
        <taxon>Glomeromycetes</taxon>
        <taxon>Diversisporales</taxon>
        <taxon>Acaulosporaceae</taxon>
        <taxon>Acaulospora</taxon>
    </lineage>
</organism>
<name>A0ACA9L9X6_9GLOM</name>
<gene>
    <name evidence="1" type="ORF">ACOLOM_LOCUS3475</name>
</gene>
<protein>
    <submittedName>
        <fullName evidence="1">1552_t:CDS:1</fullName>
    </submittedName>
</protein>
<reference evidence="1" key="1">
    <citation type="submission" date="2021-06" db="EMBL/GenBank/DDBJ databases">
        <authorList>
            <person name="Kallberg Y."/>
            <person name="Tangrot J."/>
            <person name="Rosling A."/>
        </authorList>
    </citation>
    <scope>NUCLEOTIDE SEQUENCE</scope>
    <source>
        <strain evidence="1">CL356</strain>
    </source>
</reference>
<comment type="caution">
    <text evidence="1">The sequence shown here is derived from an EMBL/GenBank/DDBJ whole genome shotgun (WGS) entry which is preliminary data.</text>
</comment>
<sequence>MTSILTSQKKDITYPQAVGSKLYKKLLRDGYKHFEDLSDYLEDAPPIDIGDYGTIYPLAGFFHPALIPPISTLMKSRDICKRCPISIANVVGGGINILDIEKNGQTALHNLIQMGYPDYSLSKLLY</sequence>
<keyword evidence="2" id="KW-1185">Reference proteome</keyword>
<proteinExistence type="predicted"/>
<dbReference type="EMBL" id="CAJVPT010005152">
    <property type="protein sequence ID" value="CAG8516898.1"/>
    <property type="molecule type" value="Genomic_DNA"/>
</dbReference>
<evidence type="ECO:0000313" key="1">
    <source>
        <dbReference type="EMBL" id="CAG8516898.1"/>
    </source>
</evidence>
<dbReference type="Proteomes" id="UP000789525">
    <property type="component" value="Unassembled WGS sequence"/>
</dbReference>
<evidence type="ECO:0000313" key="2">
    <source>
        <dbReference type="Proteomes" id="UP000789525"/>
    </source>
</evidence>
<accession>A0ACA9L9X6</accession>